<dbReference type="RefSeq" id="WP_209353851.1">
    <property type="nucleotide sequence ID" value="NZ_JAGIYZ010000028.1"/>
</dbReference>
<evidence type="ECO:0000256" key="9">
    <source>
        <dbReference type="ARBA" id="ARBA00023136"/>
    </source>
</evidence>
<keyword evidence="5" id="KW-0997">Cell inner membrane</keyword>
<comment type="similarity">
    <text evidence="2">Belongs to the TonB family.</text>
</comment>
<evidence type="ECO:0000256" key="1">
    <source>
        <dbReference type="ARBA" id="ARBA00004383"/>
    </source>
</evidence>
<evidence type="ECO:0000256" key="2">
    <source>
        <dbReference type="ARBA" id="ARBA00006555"/>
    </source>
</evidence>
<dbReference type="Pfam" id="PF03544">
    <property type="entry name" value="TonB_C"/>
    <property type="match status" value="1"/>
</dbReference>
<reference evidence="12 13" key="1">
    <citation type="submission" date="2021-03" db="EMBL/GenBank/DDBJ databases">
        <authorList>
            <person name="So Y."/>
        </authorList>
    </citation>
    <scope>NUCLEOTIDE SEQUENCE [LARGE SCALE GENOMIC DNA]</scope>
    <source>
        <strain evidence="12 13">PWR1</strain>
    </source>
</reference>
<keyword evidence="9" id="KW-0472">Membrane</keyword>
<feature type="region of interest" description="Disordered" evidence="10">
    <location>
        <begin position="1"/>
        <end position="34"/>
    </location>
</feature>
<feature type="non-terminal residue" evidence="12">
    <location>
        <position position="1"/>
    </location>
</feature>
<keyword evidence="3" id="KW-0813">Transport</keyword>
<dbReference type="PANTHER" id="PTHR33446:SF2">
    <property type="entry name" value="PROTEIN TONB"/>
    <property type="match status" value="1"/>
</dbReference>
<evidence type="ECO:0000256" key="4">
    <source>
        <dbReference type="ARBA" id="ARBA00022475"/>
    </source>
</evidence>
<evidence type="ECO:0000256" key="3">
    <source>
        <dbReference type="ARBA" id="ARBA00022448"/>
    </source>
</evidence>
<dbReference type="SUPFAM" id="SSF74653">
    <property type="entry name" value="TolA/TonB C-terminal domain"/>
    <property type="match status" value="1"/>
</dbReference>
<dbReference type="InterPro" id="IPR037682">
    <property type="entry name" value="TonB_C"/>
</dbReference>
<feature type="domain" description="TonB C-terminal" evidence="11">
    <location>
        <begin position="46"/>
        <end position="141"/>
    </location>
</feature>
<dbReference type="InterPro" id="IPR006260">
    <property type="entry name" value="TonB/TolA_C"/>
</dbReference>
<keyword evidence="8" id="KW-1133">Transmembrane helix</keyword>
<proteinExistence type="inferred from homology"/>
<comment type="subcellular location">
    <subcellularLocation>
        <location evidence="1">Cell inner membrane</location>
        <topology evidence="1">Single-pass membrane protein</topology>
        <orientation evidence="1">Periplasmic side</orientation>
    </subcellularLocation>
</comment>
<dbReference type="Gene3D" id="3.30.1150.10">
    <property type="match status" value="1"/>
</dbReference>
<evidence type="ECO:0000256" key="8">
    <source>
        <dbReference type="ARBA" id="ARBA00022989"/>
    </source>
</evidence>
<protein>
    <submittedName>
        <fullName evidence="12">TonB family protein</fullName>
    </submittedName>
</protein>
<sequence>RPGPAARAPAPPTPPPRAAAEPVRLGAGGGALPDPSLGARAIGAVVPPGAADGYRNAPPDYPPDSRRRGEEGVVRLSLSIGADGRVGEATVATSSGYPALDAAAVAAARRWRFRPATQAGLPVPATIATAVQFRLTEGERR</sequence>
<feature type="compositionally biased region" description="Pro residues" evidence="10">
    <location>
        <begin position="1"/>
        <end position="17"/>
    </location>
</feature>
<evidence type="ECO:0000256" key="6">
    <source>
        <dbReference type="ARBA" id="ARBA00022692"/>
    </source>
</evidence>
<accession>A0ABS4AYK1</accession>
<dbReference type="InterPro" id="IPR051045">
    <property type="entry name" value="TonB-dependent_transducer"/>
</dbReference>
<evidence type="ECO:0000259" key="11">
    <source>
        <dbReference type="PROSITE" id="PS52015"/>
    </source>
</evidence>
<keyword evidence="6" id="KW-0812">Transmembrane</keyword>
<keyword evidence="7" id="KW-0653">Protein transport</keyword>
<evidence type="ECO:0000256" key="5">
    <source>
        <dbReference type="ARBA" id="ARBA00022519"/>
    </source>
</evidence>
<evidence type="ECO:0000256" key="7">
    <source>
        <dbReference type="ARBA" id="ARBA00022927"/>
    </source>
</evidence>
<dbReference type="NCBIfam" id="TIGR01352">
    <property type="entry name" value="tonB_Cterm"/>
    <property type="match status" value="1"/>
</dbReference>
<evidence type="ECO:0000256" key="10">
    <source>
        <dbReference type="SAM" id="MobiDB-lite"/>
    </source>
</evidence>
<evidence type="ECO:0000313" key="13">
    <source>
        <dbReference type="Proteomes" id="UP000680815"/>
    </source>
</evidence>
<dbReference type="Proteomes" id="UP000680815">
    <property type="component" value="Unassembled WGS sequence"/>
</dbReference>
<comment type="caution">
    <text evidence="12">The sequence shown here is derived from an EMBL/GenBank/DDBJ whole genome shotgun (WGS) entry which is preliminary data.</text>
</comment>
<keyword evidence="13" id="KW-1185">Reference proteome</keyword>
<feature type="region of interest" description="Disordered" evidence="10">
    <location>
        <begin position="49"/>
        <end position="70"/>
    </location>
</feature>
<evidence type="ECO:0000313" key="12">
    <source>
        <dbReference type="EMBL" id="MBP0466457.1"/>
    </source>
</evidence>
<organism evidence="12 13">
    <name type="scientific">Roseomonas nitratireducens</name>
    <dbReference type="NCBI Taxonomy" id="2820810"/>
    <lineage>
        <taxon>Bacteria</taxon>
        <taxon>Pseudomonadati</taxon>
        <taxon>Pseudomonadota</taxon>
        <taxon>Alphaproteobacteria</taxon>
        <taxon>Acetobacterales</taxon>
        <taxon>Roseomonadaceae</taxon>
        <taxon>Roseomonas</taxon>
    </lineage>
</organism>
<dbReference type="EMBL" id="JAGIYZ010000028">
    <property type="protein sequence ID" value="MBP0466457.1"/>
    <property type="molecule type" value="Genomic_DNA"/>
</dbReference>
<name>A0ABS4AYK1_9PROT</name>
<keyword evidence="4" id="KW-1003">Cell membrane</keyword>
<gene>
    <name evidence="12" type="ORF">J5Y09_21190</name>
</gene>
<dbReference type="PANTHER" id="PTHR33446">
    <property type="entry name" value="PROTEIN TONB-RELATED"/>
    <property type="match status" value="1"/>
</dbReference>
<dbReference type="PROSITE" id="PS52015">
    <property type="entry name" value="TONB_CTD"/>
    <property type="match status" value="1"/>
</dbReference>